<keyword evidence="7" id="KW-1278">Translocase</keyword>
<keyword evidence="5" id="KW-0547">Nucleotide-binding</keyword>
<gene>
    <name evidence="10" type="ORF">C1881_09980</name>
</gene>
<dbReference type="GO" id="GO:0042626">
    <property type="term" value="F:ATPase-coupled transmembrane transporter activity"/>
    <property type="evidence" value="ECO:0007669"/>
    <property type="project" value="TreeGrafter"/>
</dbReference>
<comment type="similarity">
    <text evidence="2">Belongs to the ABC transporter superfamily.</text>
</comment>
<dbReference type="InterPro" id="IPR050095">
    <property type="entry name" value="ECF_ABC_transporter_ATP-bd"/>
</dbReference>
<evidence type="ECO:0000256" key="6">
    <source>
        <dbReference type="ARBA" id="ARBA00022840"/>
    </source>
</evidence>
<dbReference type="InterPro" id="IPR003593">
    <property type="entry name" value="AAA+_ATPase"/>
</dbReference>
<dbReference type="FunFam" id="3.40.50.300:FF:000224">
    <property type="entry name" value="Energy-coupling factor transporter ATP-binding protein EcfA"/>
    <property type="match status" value="2"/>
</dbReference>
<dbReference type="GO" id="GO:0016887">
    <property type="term" value="F:ATP hydrolysis activity"/>
    <property type="evidence" value="ECO:0007669"/>
    <property type="project" value="InterPro"/>
</dbReference>
<dbReference type="PANTHER" id="PTHR43553">
    <property type="entry name" value="HEAVY METAL TRANSPORTER"/>
    <property type="match status" value="1"/>
</dbReference>
<evidence type="ECO:0000256" key="2">
    <source>
        <dbReference type="ARBA" id="ARBA00005417"/>
    </source>
</evidence>
<dbReference type="InterPro" id="IPR015856">
    <property type="entry name" value="ABC_transpr_CbiO/EcfA_su"/>
</dbReference>
<dbReference type="GO" id="GO:0043190">
    <property type="term" value="C:ATP-binding cassette (ABC) transporter complex"/>
    <property type="evidence" value="ECO:0007669"/>
    <property type="project" value="TreeGrafter"/>
</dbReference>
<keyword evidence="8" id="KW-0472">Membrane</keyword>
<dbReference type="EMBL" id="PPTO01000024">
    <property type="protein sequence ID" value="RDB54914.1"/>
    <property type="molecule type" value="Genomic_DNA"/>
</dbReference>
<dbReference type="Proteomes" id="UP000253975">
    <property type="component" value="Unassembled WGS sequence"/>
</dbReference>
<feature type="domain" description="ABC transporter" evidence="9">
    <location>
        <begin position="302"/>
        <end position="563"/>
    </location>
</feature>
<organism evidence="10 11">
    <name type="scientific">Slackia isoflavoniconvertens</name>
    <dbReference type="NCBI Taxonomy" id="572010"/>
    <lineage>
        <taxon>Bacteria</taxon>
        <taxon>Bacillati</taxon>
        <taxon>Actinomycetota</taxon>
        <taxon>Coriobacteriia</taxon>
        <taxon>Eggerthellales</taxon>
        <taxon>Eggerthellaceae</taxon>
        <taxon>Slackia</taxon>
    </lineage>
</organism>
<keyword evidence="4" id="KW-1003">Cell membrane</keyword>
<dbReference type="CDD" id="cd03225">
    <property type="entry name" value="ABC_cobalt_CbiO_domain1"/>
    <property type="match status" value="2"/>
</dbReference>
<dbReference type="PROSITE" id="PS00211">
    <property type="entry name" value="ABC_TRANSPORTER_1"/>
    <property type="match status" value="2"/>
</dbReference>
<keyword evidence="6" id="KW-0067">ATP-binding</keyword>
<comment type="caution">
    <text evidence="10">The sequence shown here is derived from an EMBL/GenBank/DDBJ whole genome shotgun (WGS) entry which is preliminary data.</text>
</comment>
<dbReference type="AlphaFoldDB" id="A0A369L6J2"/>
<dbReference type="SUPFAM" id="SSF52540">
    <property type="entry name" value="P-loop containing nucleoside triphosphate hydrolases"/>
    <property type="match status" value="2"/>
</dbReference>
<accession>A0A369L6J2</accession>
<dbReference type="InterPro" id="IPR030947">
    <property type="entry name" value="EcfA_1"/>
</dbReference>
<evidence type="ECO:0000256" key="4">
    <source>
        <dbReference type="ARBA" id="ARBA00022475"/>
    </source>
</evidence>
<dbReference type="SMART" id="SM00382">
    <property type="entry name" value="AAA"/>
    <property type="match status" value="2"/>
</dbReference>
<dbReference type="NCBIfam" id="TIGR04520">
    <property type="entry name" value="ECF_ATPase_1"/>
    <property type="match status" value="1"/>
</dbReference>
<dbReference type="Gene3D" id="3.40.50.300">
    <property type="entry name" value="P-loop containing nucleotide triphosphate hydrolases"/>
    <property type="match status" value="2"/>
</dbReference>
<dbReference type="InterPro" id="IPR003439">
    <property type="entry name" value="ABC_transporter-like_ATP-bd"/>
</dbReference>
<dbReference type="NCBIfam" id="NF010167">
    <property type="entry name" value="PRK13648.1"/>
    <property type="match status" value="2"/>
</dbReference>
<name>A0A369L6J2_9ACTN</name>
<keyword evidence="3" id="KW-0813">Transport</keyword>
<evidence type="ECO:0000256" key="1">
    <source>
        <dbReference type="ARBA" id="ARBA00004236"/>
    </source>
</evidence>
<dbReference type="Pfam" id="PF00005">
    <property type="entry name" value="ABC_tran"/>
    <property type="match status" value="2"/>
</dbReference>
<evidence type="ECO:0000256" key="7">
    <source>
        <dbReference type="ARBA" id="ARBA00022967"/>
    </source>
</evidence>
<dbReference type="PROSITE" id="PS50893">
    <property type="entry name" value="ABC_TRANSPORTER_2"/>
    <property type="match status" value="2"/>
</dbReference>
<reference evidence="10 11" key="1">
    <citation type="journal article" date="2018" name="Elife">
        <title>Discovery and characterization of a prevalent human gut bacterial enzyme sufficient for the inactivation of a family of plant toxins.</title>
        <authorList>
            <person name="Koppel N."/>
            <person name="Bisanz J.E."/>
            <person name="Pandelia M.E."/>
            <person name="Turnbaugh P.J."/>
            <person name="Balskus E.P."/>
        </authorList>
    </citation>
    <scope>NUCLEOTIDE SEQUENCE [LARGE SCALE GENOMIC DNA]</scope>
    <source>
        <strain evidence="10 11">OB21 GAM31</strain>
    </source>
</reference>
<evidence type="ECO:0000313" key="10">
    <source>
        <dbReference type="EMBL" id="RDB54914.1"/>
    </source>
</evidence>
<evidence type="ECO:0000256" key="8">
    <source>
        <dbReference type="ARBA" id="ARBA00023136"/>
    </source>
</evidence>
<protein>
    <submittedName>
        <fullName evidence="10">Energy-coupling factor transporter ATPase</fullName>
    </submittedName>
</protein>
<feature type="domain" description="ABC transporter" evidence="9">
    <location>
        <begin position="2"/>
        <end position="235"/>
    </location>
</feature>
<evidence type="ECO:0000313" key="11">
    <source>
        <dbReference type="Proteomes" id="UP000253975"/>
    </source>
</evidence>
<dbReference type="InterPro" id="IPR017871">
    <property type="entry name" value="ABC_transporter-like_CS"/>
</dbReference>
<sequence length="605" mass="65473">MIDCSNVRFTYDGERFVLQGIDLHIADGEFVCILGGNGSGKSTLAKHMNALLVPDEGCVRVAGHDTQDEEYVYDIRSTAGMVFQNPDDQLVASLVEDDVAFGPENLGVESAHIAERVKQALKEVGLVGFERHETHALSGGQKQRVAIAGVLAMEPRALILDEASSMLDPRGRKGLMRVCRELNDRGMTIIMITHYMEEAAAADRVVVMNEGRIACEGTPEEVLTQADELAALNLDVPYSCQLGLALQKAGMHVVPHVNETQMVAEIAAKLSEVGKLGEAGHAKDIDPAFHATAPAPSEDALLRFEDVFFTYTKSKKERKRKKLGSKLEERAAWGNDPNEVWALKDISFELRRGEFLGIAGHTGSGKSTLLQHMNGLLQPSRGRVLVGGEDLADKKAAAAAKARIGIVFQYPERQLFATTVFDDVAFGPRNLGLSGDEVEARVRKSLSRVGLSIDNLRDMSPFELSGGQQRRVAFAGVLAMNPEALVLDEPVAGLDPVARREFLELIAQLHKQGTTIVMVSHSMDDLAAMCDRVVVLKEGEIVRQDTPAHVFMHAAKLNEIGLGLPAPQRMAYALIDAGAPLSADELYSIDSLAAEIASIAEGGAR</sequence>
<comment type="subcellular location">
    <subcellularLocation>
        <location evidence="1">Cell membrane</location>
    </subcellularLocation>
</comment>
<dbReference type="GO" id="GO:0005524">
    <property type="term" value="F:ATP binding"/>
    <property type="evidence" value="ECO:0007669"/>
    <property type="project" value="UniProtKB-KW"/>
</dbReference>
<evidence type="ECO:0000256" key="3">
    <source>
        <dbReference type="ARBA" id="ARBA00022448"/>
    </source>
</evidence>
<evidence type="ECO:0000259" key="9">
    <source>
        <dbReference type="PROSITE" id="PS50893"/>
    </source>
</evidence>
<evidence type="ECO:0000256" key="5">
    <source>
        <dbReference type="ARBA" id="ARBA00022741"/>
    </source>
</evidence>
<proteinExistence type="inferred from homology"/>
<dbReference type="InterPro" id="IPR027417">
    <property type="entry name" value="P-loop_NTPase"/>
</dbReference>